<protein>
    <submittedName>
        <fullName evidence="1">DUF2291 family protein</fullName>
    </submittedName>
</protein>
<organism evidence="1 2">
    <name type="scientific">Cryobacterium serini</name>
    <dbReference type="NCBI Taxonomy" id="1259201"/>
    <lineage>
        <taxon>Bacteria</taxon>
        <taxon>Bacillati</taxon>
        <taxon>Actinomycetota</taxon>
        <taxon>Actinomycetes</taxon>
        <taxon>Micrococcales</taxon>
        <taxon>Microbacteriaceae</taxon>
        <taxon>Cryobacterium</taxon>
    </lineage>
</organism>
<dbReference type="SUPFAM" id="SSF141318">
    <property type="entry name" value="TM0957-like"/>
    <property type="match status" value="1"/>
</dbReference>
<dbReference type="InterPro" id="IPR014582">
    <property type="entry name" value="UCP033535_lipo"/>
</dbReference>
<comment type="caution">
    <text evidence="1">The sequence shown here is derived from an EMBL/GenBank/DDBJ whole genome shotgun (WGS) entry which is preliminary data.</text>
</comment>
<dbReference type="Pfam" id="PF10054">
    <property type="entry name" value="DUF2291"/>
    <property type="match status" value="1"/>
</dbReference>
<dbReference type="Proteomes" id="UP000297626">
    <property type="component" value="Unassembled WGS sequence"/>
</dbReference>
<reference evidence="1 2" key="1">
    <citation type="submission" date="2019-03" db="EMBL/GenBank/DDBJ databases">
        <title>Genomics of glacier-inhabiting Cryobacterium strains.</title>
        <authorList>
            <person name="Liu Q."/>
            <person name="Xin Y.-H."/>
        </authorList>
    </citation>
    <scope>NUCLEOTIDE SEQUENCE [LARGE SCALE GENOMIC DNA]</scope>
    <source>
        <strain evidence="1 2">Sr54</strain>
    </source>
</reference>
<dbReference type="PIRSF" id="PIRSF033535">
    <property type="entry name" value="UCP033535_plp"/>
    <property type="match status" value="1"/>
</dbReference>
<dbReference type="EMBL" id="SOHN01000005">
    <property type="protein sequence ID" value="TFD90792.1"/>
    <property type="molecule type" value="Genomic_DNA"/>
</dbReference>
<dbReference type="InterPro" id="IPR036215">
    <property type="entry name" value="TM0957-like_sf"/>
</dbReference>
<gene>
    <name evidence="1" type="ORF">E3T51_02135</name>
</gene>
<keyword evidence="2" id="KW-1185">Reference proteome</keyword>
<name>A0A4R9BUK9_9MICO</name>
<evidence type="ECO:0000313" key="1">
    <source>
        <dbReference type="EMBL" id="TFD90792.1"/>
    </source>
</evidence>
<evidence type="ECO:0000313" key="2">
    <source>
        <dbReference type="Proteomes" id="UP000297626"/>
    </source>
</evidence>
<dbReference type="AlphaFoldDB" id="A0A4R9BUK9"/>
<accession>A0A4R9BUK9</accession>
<proteinExistence type="predicted"/>
<sequence>MGFGTKVVTGEELAASTPVEFSAAEYGATEFPIVQAAVMKNAHDLALVSTALADDAEAAAEKYGVVEGTSFPVFSVSFTAIAGAADVQGIVPFTIDGVPAEVTVRMQTGPAISGTDLRDATGTIHFPDFTNQIEYQDAGAALNEELKAEVLSNIVAADLAGKSVTVTGAFQLVNPASYLITPVDVVVN</sequence>